<dbReference type="EC" id="3.6.1.7" evidence="2"/>
<dbReference type="GO" id="GO:0003998">
    <property type="term" value="F:acylphosphatase activity"/>
    <property type="evidence" value="ECO:0007669"/>
    <property type="project" value="UniProtKB-EC"/>
</dbReference>
<keyword evidence="2" id="KW-0378">Hydrolase</keyword>
<dbReference type="InterPro" id="IPR001792">
    <property type="entry name" value="Acylphosphatase-like_dom"/>
</dbReference>
<proteinExistence type="predicted"/>
<sequence length="110" mass="12496">MQIPTLPKHCHTPKLHVVMNNPGLHLYIEGVVQGVFYRAFVLELALRSGLRGWVRNLPDGRVEAVFEGKEEDVEKAIAECYNGPPGAHVTNIDVARESWKGELRDFEIRY</sequence>
<dbReference type="InterPro" id="IPR036046">
    <property type="entry name" value="Acylphosphatase-like_dom_sf"/>
</dbReference>
<dbReference type="PANTHER" id="PTHR47268:SF4">
    <property type="entry name" value="ACYLPHOSPHATASE"/>
    <property type="match status" value="1"/>
</dbReference>
<feature type="domain" description="Acylphosphatase-like" evidence="1">
    <location>
        <begin position="23"/>
        <end position="110"/>
    </location>
</feature>
<accession>A0A3B1D0I7</accession>
<name>A0A3B1D0I7_9ZZZZ</name>
<dbReference type="SUPFAM" id="SSF54975">
    <property type="entry name" value="Acylphosphatase/BLUF domain-like"/>
    <property type="match status" value="1"/>
</dbReference>
<evidence type="ECO:0000313" key="2">
    <source>
        <dbReference type="EMBL" id="VAX34252.1"/>
    </source>
</evidence>
<dbReference type="PROSITE" id="PS51160">
    <property type="entry name" value="ACYLPHOSPHATASE_3"/>
    <property type="match status" value="1"/>
</dbReference>
<dbReference type="EMBL" id="UOGI01000278">
    <property type="protein sequence ID" value="VAX34252.1"/>
    <property type="molecule type" value="Genomic_DNA"/>
</dbReference>
<organism evidence="2">
    <name type="scientific">hydrothermal vent metagenome</name>
    <dbReference type="NCBI Taxonomy" id="652676"/>
    <lineage>
        <taxon>unclassified sequences</taxon>
        <taxon>metagenomes</taxon>
        <taxon>ecological metagenomes</taxon>
    </lineage>
</organism>
<dbReference type="Pfam" id="PF00708">
    <property type="entry name" value="Acylphosphatase"/>
    <property type="match status" value="1"/>
</dbReference>
<dbReference type="AlphaFoldDB" id="A0A3B1D0I7"/>
<protein>
    <submittedName>
        <fullName evidence="2">Acylphosphate phosphohydrolase, putative</fullName>
        <ecNumber evidence="2">3.6.1.7</ecNumber>
    </submittedName>
</protein>
<dbReference type="InterPro" id="IPR017968">
    <property type="entry name" value="Acylphosphatase_CS"/>
</dbReference>
<reference evidence="2" key="1">
    <citation type="submission" date="2018-06" db="EMBL/GenBank/DDBJ databases">
        <authorList>
            <person name="Zhirakovskaya E."/>
        </authorList>
    </citation>
    <scope>NUCLEOTIDE SEQUENCE</scope>
</reference>
<evidence type="ECO:0000259" key="1">
    <source>
        <dbReference type="PROSITE" id="PS51160"/>
    </source>
</evidence>
<dbReference type="PROSITE" id="PS00151">
    <property type="entry name" value="ACYLPHOSPHATASE_2"/>
    <property type="match status" value="1"/>
</dbReference>
<dbReference type="PANTHER" id="PTHR47268">
    <property type="entry name" value="ACYLPHOSPHATASE"/>
    <property type="match status" value="1"/>
</dbReference>
<dbReference type="InterPro" id="IPR020456">
    <property type="entry name" value="Acylphosphatase"/>
</dbReference>
<gene>
    <name evidence="2" type="ORF">MNBD_NITROSPIRAE03-172</name>
</gene>
<dbReference type="Gene3D" id="3.30.70.100">
    <property type="match status" value="1"/>
</dbReference>